<accession>A0A3N1GTS7</accession>
<evidence type="ECO:0000313" key="1">
    <source>
        <dbReference type="EMBL" id="ROP33516.1"/>
    </source>
</evidence>
<organism evidence="1 2">
    <name type="scientific">Couchioplanes caeruleus</name>
    <dbReference type="NCBI Taxonomy" id="56438"/>
    <lineage>
        <taxon>Bacteria</taxon>
        <taxon>Bacillati</taxon>
        <taxon>Actinomycetota</taxon>
        <taxon>Actinomycetes</taxon>
        <taxon>Micromonosporales</taxon>
        <taxon>Micromonosporaceae</taxon>
        <taxon>Couchioplanes</taxon>
    </lineage>
</organism>
<sequence length="57" mass="6079">MVGGGAGGRAETPAPSKLERNLLDILALAVRESSQAEDVVLDSCPMSREAEINLRRQ</sequence>
<evidence type="ECO:0000313" key="2">
    <source>
        <dbReference type="Proteomes" id="UP000271683"/>
    </source>
</evidence>
<dbReference type="AlphaFoldDB" id="A0A3N1GTS7"/>
<name>A0A3N1GTS7_9ACTN</name>
<proteinExistence type="predicted"/>
<reference evidence="1 2" key="1">
    <citation type="submission" date="2018-11" db="EMBL/GenBank/DDBJ databases">
        <title>Sequencing the genomes of 1000 actinobacteria strains.</title>
        <authorList>
            <person name="Klenk H.-P."/>
        </authorList>
    </citation>
    <scope>NUCLEOTIDE SEQUENCE [LARGE SCALE GENOMIC DNA]</scope>
    <source>
        <strain evidence="1 2">DSM 43634</strain>
    </source>
</reference>
<dbReference type="EMBL" id="RJKL01000001">
    <property type="protein sequence ID" value="ROP33516.1"/>
    <property type="molecule type" value="Genomic_DNA"/>
</dbReference>
<gene>
    <name evidence="1" type="ORF">EDD30_6503</name>
</gene>
<dbReference type="Proteomes" id="UP000271683">
    <property type="component" value="Unassembled WGS sequence"/>
</dbReference>
<comment type="caution">
    <text evidence="1">The sequence shown here is derived from an EMBL/GenBank/DDBJ whole genome shotgun (WGS) entry which is preliminary data.</text>
</comment>
<protein>
    <submittedName>
        <fullName evidence="1">Uncharacterized protein</fullName>
    </submittedName>
</protein>